<dbReference type="Proteomes" id="UP001164929">
    <property type="component" value="Chromosome 11"/>
</dbReference>
<proteinExistence type="predicted"/>
<dbReference type="AlphaFoldDB" id="A0AAD6M4Q9"/>
<reference evidence="1" key="1">
    <citation type="journal article" date="2023" name="Mol. Ecol. Resour.">
        <title>Chromosome-level genome assembly of a triploid poplar Populus alba 'Berolinensis'.</title>
        <authorList>
            <person name="Chen S."/>
            <person name="Yu Y."/>
            <person name="Wang X."/>
            <person name="Wang S."/>
            <person name="Zhang T."/>
            <person name="Zhou Y."/>
            <person name="He R."/>
            <person name="Meng N."/>
            <person name="Wang Y."/>
            <person name="Liu W."/>
            <person name="Liu Z."/>
            <person name="Liu J."/>
            <person name="Guo Q."/>
            <person name="Huang H."/>
            <person name="Sederoff R.R."/>
            <person name="Wang G."/>
            <person name="Qu G."/>
            <person name="Chen S."/>
        </authorList>
    </citation>
    <scope>NUCLEOTIDE SEQUENCE</scope>
    <source>
        <strain evidence="1">SC-2020</strain>
    </source>
</reference>
<keyword evidence="2" id="KW-1185">Reference proteome</keyword>
<sequence>MKSLILHVPFSYWWVNFEHFPRNLIWLCWHGLSWSSIPNHVCLEKLVVLDLSRSCLVDSWKGKPIQMMQQELQALVNFPSQI</sequence>
<evidence type="ECO:0000313" key="2">
    <source>
        <dbReference type="Proteomes" id="UP001164929"/>
    </source>
</evidence>
<name>A0AAD6M4Q9_9ROSI</name>
<dbReference type="EMBL" id="JAQIZT010000011">
    <property type="protein sequence ID" value="KAJ6978627.1"/>
    <property type="molecule type" value="Genomic_DNA"/>
</dbReference>
<organism evidence="1 2">
    <name type="scientific">Populus alba x Populus x berolinensis</name>
    <dbReference type="NCBI Taxonomy" id="444605"/>
    <lineage>
        <taxon>Eukaryota</taxon>
        <taxon>Viridiplantae</taxon>
        <taxon>Streptophyta</taxon>
        <taxon>Embryophyta</taxon>
        <taxon>Tracheophyta</taxon>
        <taxon>Spermatophyta</taxon>
        <taxon>Magnoliopsida</taxon>
        <taxon>eudicotyledons</taxon>
        <taxon>Gunneridae</taxon>
        <taxon>Pentapetalae</taxon>
        <taxon>rosids</taxon>
        <taxon>fabids</taxon>
        <taxon>Malpighiales</taxon>
        <taxon>Salicaceae</taxon>
        <taxon>Saliceae</taxon>
        <taxon>Populus</taxon>
    </lineage>
</organism>
<evidence type="ECO:0000313" key="1">
    <source>
        <dbReference type="EMBL" id="KAJ6978627.1"/>
    </source>
</evidence>
<protein>
    <submittedName>
        <fullName evidence="1">Uncharacterized protein</fullName>
    </submittedName>
</protein>
<accession>A0AAD6M4Q9</accession>
<comment type="caution">
    <text evidence="1">The sequence shown here is derived from an EMBL/GenBank/DDBJ whole genome shotgun (WGS) entry which is preliminary data.</text>
</comment>
<gene>
    <name evidence="1" type="ORF">NC653_026917</name>
</gene>